<evidence type="ECO:0000256" key="4">
    <source>
        <dbReference type="ARBA" id="ARBA00023125"/>
    </source>
</evidence>
<dbReference type="AlphaFoldDB" id="W8TFK0"/>
<evidence type="ECO:0000256" key="3">
    <source>
        <dbReference type="ARBA" id="ARBA00022840"/>
    </source>
</evidence>
<dbReference type="InterPro" id="IPR041027">
    <property type="entry name" value="FtsK_alpha"/>
</dbReference>
<dbReference type="SUPFAM" id="SSF52540">
    <property type="entry name" value="P-loop containing nucleoside triphosphate hydrolases"/>
    <property type="match status" value="1"/>
</dbReference>
<feature type="transmembrane region" description="Helical" evidence="7">
    <location>
        <begin position="58"/>
        <end position="78"/>
    </location>
</feature>
<keyword evidence="10" id="KW-1185">Reference proteome</keyword>
<sequence length="747" mass="80884">MKKARKGQERKKRASREAAKKNGRANIFEGIAIAFAAMFMLLSLMGMATGEIGRWTRLLLGGIFSSFSIAVPLLLIWISAGKLSSNIESIKFTRYRLHYVFFAGCLLLYCVVNAAALQASISGMGDIKRAFVAGESMQGCGLAGLLVSASIVRLIGSDGSMLMGISLLLFSVAFGFDVPLLKKTAQLLKGVISFALKSTKAAFTAAQKRKKKVPVRKKEAKPSEEFEIVDFKITNSPQDNRASLEAVENISVQGKESAEAAEAPPKEAKDGLNVSEEQSQICYCNYNIPPVTMLSRNESISSSGDKMEIKDTVKMLEKTLLDFGVDAKVSQVSIGPAITRYEIQPKSGVKVSKIVNLSDDIALNLAAQSIRIEAPIPGKSAVGIEVPNKSRESVHLRDIVESGAFKAAKSKLSFAIGKDISGAPVVADIAKMPHMLIAGATGAGKSVCVNSLIMSILLNARPDEVKFIMIDPKVVELSGYNGIPHLLIPVVTDTKKAAMALNWAVSEMTRRYGVFAENNARDIEGYNQKADEKLPQIIVIIDELADLMMASPKEVEDSICRLAQMARAAGMHLVIATQRPSVDVITGLIKANIPSRIAFAVSSSTDSRTIIDSGGAEKLLGRGDMLFYPVGQSKPTRVQGAFVDEGEIKSVVEFVKDQEFKQESESGGISQEIESMATAEEEFEDELMSEAIELVISSNQASASMLQRRLRVGFNRAARMIEEMEKKGIIGPSEGSKPRRVLRSRED</sequence>
<dbReference type="GO" id="GO:0003677">
    <property type="term" value="F:DNA binding"/>
    <property type="evidence" value="ECO:0007669"/>
    <property type="project" value="UniProtKB-KW"/>
</dbReference>
<dbReference type="PROSITE" id="PS50901">
    <property type="entry name" value="FTSK"/>
    <property type="match status" value="1"/>
</dbReference>
<dbReference type="Pfam" id="PF01580">
    <property type="entry name" value="FtsK_SpoIIIE"/>
    <property type="match status" value="1"/>
</dbReference>
<evidence type="ECO:0000313" key="9">
    <source>
        <dbReference type="EMBL" id="AHM56608.1"/>
    </source>
</evidence>
<dbReference type="STRING" id="1286171.EAL2_c13130"/>
<dbReference type="SMART" id="SM00382">
    <property type="entry name" value="AAA"/>
    <property type="match status" value="1"/>
</dbReference>
<accession>W8TFK0</accession>
<evidence type="ECO:0000256" key="2">
    <source>
        <dbReference type="ARBA" id="ARBA00022741"/>
    </source>
</evidence>
<name>W8TFK0_PEPAC</name>
<dbReference type="InterPro" id="IPR036388">
    <property type="entry name" value="WH-like_DNA-bd_sf"/>
</dbReference>
<dbReference type="Gene3D" id="3.30.980.40">
    <property type="match status" value="1"/>
</dbReference>
<dbReference type="Gene3D" id="3.40.50.300">
    <property type="entry name" value="P-loop containing nucleotide triphosphate hydrolases"/>
    <property type="match status" value="1"/>
</dbReference>
<dbReference type="EMBL" id="CP007452">
    <property type="protein sequence ID" value="AHM56608.1"/>
    <property type="molecule type" value="Genomic_DNA"/>
</dbReference>
<dbReference type="KEGG" id="eac:EAL2_c13130"/>
<evidence type="ECO:0000256" key="6">
    <source>
        <dbReference type="SAM" id="MobiDB-lite"/>
    </source>
</evidence>
<dbReference type="Gene3D" id="1.10.10.10">
    <property type="entry name" value="Winged helix-like DNA-binding domain superfamily/Winged helix DNA-binding domain"/>
    <property type="match status" value="1"/>
</dbReference>
<dbReference type="HOGENOM" id="CLU_001981_9_6_9"/>
<keyword evidence="2 5" id="KW-0547">Nucleotide-binding</keyword>
<feature type="transmembrane region" description="Helical" evidence="7">
    <location>
        <begin position="136"/>
        <end position="155"/>
    </location>
</feature>
<dbReference type="InterPro" id="IPR050206">
    <property type="entry name" value="FtsK/SpoIIIE/SftA"/>
</dbReference>
<evidence type="ECO:0000256" key="7">
    <source>
        <dbReference type="SAM" id="Phobius"/>
    </source>
</evidence>
<dbReference type="CDD" id="cd01127">
    <property type="entry name" value="TrwB_TraG_TraD_VirD4"/>
    <property type="match status" value="1"/>
</dbReference>
<dbReference type="InterPro" id="IPR002543">
    <property type="entry name" value="FtsK_dom"/>
</dbReference>
<feature type="compositionally biased region" description="Basic residues" evidence="6">
    <location>
        <begin position="738"/>
        <end position="747"/>
    </location>
</feature>
<gene>
    <name evidence="9" type="primary">ftsK</name>
    <name evidence="9" type="ORF">EAL2_c13130</name>
</gene>
<keyword evidence="3 5" id="KW-0067">ATP-binding</keyword>
<feature type="region of interest" description="Disordered" evidence="6">
    <location>
        <begin position="727"/>
        <end position="747"/>
    </location>
</feature>
<comment type="similarity">
    <text evidence="1">Belongs to the FtsK/SpoIIIE/SftA family.</text>
</comment>
<evidence type="ECO:0000313" key="10">
    <source>
        <dbReference type="Proteomes" id="UP000019591"/>
    </source>
</evidence>
<keyword evidence="7" id="KW-0472">Membrane</keyword>
<organism evidence="9 10">
    <name type="scientific">Peptoclostridium acidaminophilum DSM 3953</name>
    <dbReference type="NCBI Taxonomy" id="1286171"/>
    <lineage>
        <taxon>Bacteria</taxon>
        <taxon>Bacillati</taxon>
        <taxon>Bacillota</taxon>
        <taxon>Clostridia</taxon>
        <taxon>Peptostreptococcales</taxon>
        <taxon>Peptoclostridiaceae</taxon>
        <taxon>Peptoclostridium</taxon>
    </lineage>
</organism>
<proteinExistence type="inferred from homology"/>
<feature type="transmembrane region" description="Helical" evidence="7">
    <location>
        <begin position="99"/>
        <end position="116"/>
    </location>
</feature>
<feature type="transmembrane region" description="Helical" evidence="7">
    <location>
        <begin position="26"/>
        <end position="46"/>
    </location>
</feature>
<dbReference type="Pfam" id="PF17854">
    <property type="entry name" value="FtsK_alpha"/>
    <property type="match status" value="1"/>
</dbReference>
<dbReference type="PATRIC" id="fig|1286171.3.peg.1262"/>
<keyword evidence="7" id="KW-1133">Transmembrane helix</keyword>
<dbReference type="InterPro" id="IPR036390">
    <property type="entry name" value="WH_DNA-bd_sf"/>
</dbReference>
<dbReference type="Proteomes" id="UP000019591">
    <property type="component" value="Chromosome"/>
</dbReference>
<dbReference type="InterPro" id="IPR003593">
    <property type="entry name" value="AAA+_ATPase"/>
</dbReference>
<dbReference type="Pfam" id="PF09397">
    <property type="entry name" value="FtsK_gamma"/>
    <property type="match status" value="1"/>
</dbReference>
<dbReference type="SUPFAM" id="SSF46785">
    <property type="entry name" value="Winged helix' DNA-binding domain"/>
    <property type="match status" value="1"/>
</dbReference>
<evidence type="ECO:0000256" key="1">
    <source>
        <dbReference type="ARBA" id="ARBA00006474"/>
    </source>
</evidence>
<evidence type="ECO:0000256" key="5">
    <source>
        <dbReference type="PROSITE-ProRule" id="PRU00289"/>
    </source>
</evidence>
<keyword evidence="7" id="KW-0812">Transmembrane</keyword>
<dbReference type="eggNOG" id="COG1674">
    <property type="taxonomic scope" value="Bacteria"/>
</dbReference>
<feature type="transmembrane region" description="Helical" evidence="7">
    <location>
        <begin position="162"/>
        <end position="181"/>
    </location>
</feature>
<keyword evidence="4" id="KW-0238">DNA-binding</keyword>
<dbReference type="PANTHER" id="PTHR22683:SF41">
    <property type="entry name" value="DNA TRANSLOCASE FTSK"/>
    <property type="match status" value="1"/>
</dbReference>
<dbReference type="GO" id="GO:0005524">
    <property type="term" value="F:ATP binding"/>
    <property type="evidence" value="ECO:0007669"/>
    <property type="project" value="UniProtKB-UniRule"/>
</dbReference>
<dbReference type="SMART" id="SM00843">
    <property type="entry name" value="Ftsk_gamma"/>
    <property type="match status" value="1"/>
</dbReference>
<evidence type="ECO:0000259" key="8">
    <source>
        <dbReference type="PROSITE" id="PS50901"/>
    </source>
</evidence>
<dbReference type="PANTHER" id="PTHR22683">
    <property type="entry name" value="SPORULATION PROTEIN RELATED"/>
    <property type="match status" value="1"/>
</dbReference>
<protein>
    <submittedName>
        <fullName evidence="9">DNA translocase FtsK</fullName>
    </submittedName>
</protein>
<feature type="binding site" evidence="5">
    <location>
        <begin position="439"/>
        <end position="446"/>
    </location>
    <ligand>
        <name>ATP</name>
        <dbReference type="ChEBI" id="CHEBI:30616"/>
    </ligand>
</feature>
<reference evidence="9 10" key="1">
    <citation type="journal article" date="2014" name="Genome Announc.">
        <title>Complete Genome Sequence of Amino Acid-Utilizing Eubacterium acidaminophilum al-2 (DSM 3953).</title>
        <authorList>
            <person name="Poehlein A."/>
            <person name="Andreesen J.R."/>
            <person name="Daniel R."/>
        </authorList>
    </citation>
    <scope>NUCLEOTIDE SEQUENCE [LARGE SCALE GENOMIC DNA]</scope>
    <source>
        <strain evidence="9 10">DSM 3953</strain>
    </source>
</reference>
<dbReference type="GO" id="GO:0016020">
    <property type="term" value="C:membrane"/>
    <property type="evidence" value="ECO:0007669"/>
    <property type="project" value="UniProtKB-SubCell"/>
</dbReference>
<dbReference type="InterPro" id="IPR027417">
    <property type="entry name" value="P-loop_NTPase"/>
</dbReference>
<feature type="domain" description="FtsK" evidence="8">
    <location>
        <begin position="422"/>
        <end position="608"/>
    </location>
</feature>
<dbReference type="InterPro" id="IPR018541">
    <property type="entry name" value="Ftsk_gamma"/>
</dbReference>